<accession>A0A9D2SDM2</accession>
<evidence type="ECO:0000313" key="3">
    <source>
        <dbReference type="Proteomes" id="UP000886883"/>
    </source>
</evidence>
<evidence type="ECO:0000313" key="2">
    <source>
        <dbReference type="EMBL" id="HJB91118.1"/>
    </source>
</evidence>
<feature type="transmembrane region" description="Helical" evidence="1">
    <location>
        <begin position="303"/>
        <end position="324"/>
    </location>
</feature>
<feature type="transmembrane region" description="Helical" evidence="1">
    <location>
        <begin position="198"/>
        <end position="215"/>
    </location>
</feature>
<organism evidence="2 3">
    <name type="scientific">Candidatus Eisenbergiella merdigallinarum</name>
    <dbReference type="NCBI Taxonomy" id="2838552"/>
    <lineage>
        <taxon>Bacteria</taxon>
        <taxon>Bacillati</taxon>
        <taxon>Bacillota</taxon>
        <taxon>Clostridia</taxon>
        <taxon>Lachnospirales</taxon>
        <taxon>Lachnospiraceae</taxon>
        <taxon>Eisenbergiella</taxon>
    </lineage>
</organism>
<dbReference type="Proteomes" id="UP000886883">
    <property type="component" value="Unassembled WGS sequence"/>
</dbReference>
<feature type="transmembrane region" description="Helical" evidence="1">
    <location>
        <begin position="222"/>
        <end position="245"/>
    </location>
</feature>
<keyword evidence="1" id="KW-1133">Transmembrane helix</keyword>
<feature type="transmembrane region" description="Helical" evidence="1">
    <location>
        <begin position="62"/>
        <end position="79"/>
    </location>
</feature>
<reference evidence="2" key="2">
    <citation type="submission" date="2021-04" db="EMBL/GenBank/DDBJ databases">
        <authorList>
            <person name="Gilroy R."/>
        </authorList>
    </citation>
    <scope>NUCLEOTIDE SEQUENCE</scope>
    <source>
        <strain evidence="2">USAMLcec3-2134</strain>
    </source>
</reference>
<name>A0A9D2SDM2_9FIRM</name>
<gene>
    <name evidence="2" type="ORF">H9763_06570</name>
</gene>
<evidence type="ECO:0000256" key="1">
    <source>
        <dbReference type="SAM" id="Phobius"/>
    </source>
</evidence>
<sequence>MNRGMLKRAGEISFYLGLLLEVLIVILDKSSWINPVEGQLFRVSFLFFAVKLSLTEYTRREWAAILAAGIIAGICYLCSTRDEAVRFVVFVAAMKGIDHRRAMKTVFWTTLAGLTVLAALAFAGVLGEVWDAGAGYGSKEGVARLCLGVGNSNALACMIWALMTLGLYLWQDRLKIWHFALLFLLTWLTYAATRTRTALLVMAGTILLAALFTYGENLRRAAWIYLAGIGAVLAGVGFSVYAAYISDWYEFLPGWVVKIDRALTGRITSIYAFENGGGVLENWKLFSAPQYTEYFDMGYVRLFFWYGIIPGICCVLAVCWLIWLCKKRGDAMGFVLVLSFALYTVIEAHAVSVYLARNYALLLLGAYWAEGVNGIGRKRAKTEGPDPCAYWWTLPKLLKKGSKTI</sequence>
<feature type="transmembrane region" description="Helical" evidence="1">
    <location>
        <begin position="147"/>
        <end position="169"/>
    </location>
</feature>
<comment type="caution">
    <text evidence="2">The sequence shown here is derived from an EMBL/GenBank/DDBJ whole genome shotgun (WGS) entry which is preliminary data.</text>
</comment>
<feature type="transmembrane region" description="Helical" evidence="1">
    <location>
        <begin position="331"/>
        <end position="355"/>
    </location>
</feature>
<dbReference type="EMBL" id="DWXE01000022">
    <property type="protein sequence ID" value="HJB91118.1"/>
    <property type="molecule type" value="Genomic_DNA"/>
</dbReference>
<reference evidence="2" key="1">
    <citation type="journal article" date="2021" name="PeerJ">
        <title>Extensive microbial diversity within the chicken gut microbiome revealed by metagenomics and culture.</title>
        <authorList>
            <person name="Gilroy R."/>
            <person name="Ravi A."/>
            <person name="Getino M."/>
            <person name="Pursley I."/>
            <person name="Horton D.L."/>
            <person name="Alikhan N.F."/>
            <person name="Baker D."/>
            <person name="Gharbi K."/>
            <person name="Hall N."/>
            <person name="Watson M."/>
            <person name="Adriaenssens E.M."/>
            <person name="Foster-Nyarko E."/>
            <person name="Jarju S."/>
            <person name="Secka A."/>
            <person name="Antonio M."/>
            <person name="Oren A."/>
            <person name="Chaudhuri R.R."/>
            <person name="La Ragione R."/>
            <person name="Hildebrand F."/>
            <person name="Pallen M.J."/>
        </authorList>
    </citation>
    <scope>NUCLEOTIDE SEQUENCE</scope>
    <source>
        <strain evidence="2">USAMLcec3-2134</strain>
    </source>
</reference>
<feature type="transmembrane region" description="Helical" evidence="1">
    <location>
        <begin position="105"/>
        <end position="127"/>
    </location>
</feature>
<keyword evidence="1" id="KW-0472">Membrane</keyword>
<dbReference type="AlphaFoldDB" id="A0A9D2SDM2"/>
<proteinExistence type="predicted"/>
<protein>
    <submittedName>
        <fullName evidence="2">Uncharacterized protein</fullName>
    </submittedName>
</protein>
<feature type="transmembrane region" description="Helical" evidence="1">
    <location>
        <begin position="176"/>
        <end position="192"/>
    </location>
</feature>
<keyword evidence="1" id="KW-0812">Transmembrane</keyword>
<feature type="transmembrane region" description="Helical" evidence="1">
    <location>
        <begin position="12"/>
        <end position="33"/>
    </location>
</feature>